<keyword evidence="4" id="KW-0645">Protease</keyword>
<evidence type="ECO:0000256" key="2">
    <source>
        <dbReference type="ARBA" id="ARBA00007066"/>
    </source>
</evidence>
<dbReference type="GO" id="GO:0006465">
    <property type="term" value="P:signal peptide processing"/>
    <property type="evidence" value="ECO:0007669"/>
    <property type="project" value="InterPro"/>
</dbReference>
<dbReference type="PROSITE" id="PS00018">
    <property type="entry name" value="EF_HAND_1"/>
    <property type="match status" value="1"/>
</dbReference>
<dbReference type="GO" id="GO:0004252">
    <property type="term" value="F:serine-type endopeptidase activity"/>
    <property type="evidence" value="ECO:0007669"/>
    <property type="project" value="InterPro"/>
</dbReference>
<comment type="similarity">
    <text evidence="2">Belongs to the peptidase S26 family. IMP2 subfamily.</text>
</comment>
<evidence type="ECO:0000256" key="1">
    <source>
        <dbReference type="ARBA" id="ARBA00004434"/>
    </source>
</evidence>
<feature type="active site" evidence="12">
    <location>
        <position position="247"/>
    </location>
</feature>
<dbReference type="InterPro" id="IPR037730">
    <property type="entry name" value="IMP2"/>
</dbReference>
<evidence type="ECO:0000256" key="3">
    <source>
        <dbReference type="ARBA" id="ARBA00013650"/>
    </source>
</evidence>
<accession>A0A8F3AIB8</accession>
<evidence type="ECO:0000256" key="10">
    <source>
        <dbReference type="ARBA" id="ARBA00023128"/>
    </source>
</evidence>
<dbReference type="SUPFAM" id="SSF47473">
    <property type="entry name" value="EF-hand"/>
    <property type="match status" value="1"/>
</dbReference>
<gene>
    <name evidence="15" type="ORF">CA7LBN_004613</name>
</gene>
<dbReference type="Pfam" id="PF10502">
    <property type="entry name" value="Peptidase_S26"/>
    <property type="match status" value="1"/>
</dbReference>
<dbReference type="InterPro" id="IPR000223">
    <property type="entry name" value="Pept_S26A_signal_pept_1"/>
</dbReference>
<dbReference type="Gene3D" id="2.10.109.10">
    <property type="entry name" value="Umud Fragment, subunit A"/>
    <property type="match status" value="1"/>
</dbReference>
<evidence type="ECO:0000256" key="8">
    <source>
        <dbReference type="ARBA" id="ARBA00022837"/>
    </source>
</evidence>
<dbReference type="InterPro" id="IPR011992">
    <property type="entry name" value="EF-hand-dom_pair"/>
</dbReference>
<dbReference type="GO" id="GO:0006627">
    <property type="term" value="P:protein processing involved in protein targeting to mitochondrion"/>
    <property type="evidence" value="ECO:0007669"/>
    <property type="project" value="InterPro"/>
</dbReference>
<dbReference type="InterPro" id="IPR019756">
    <property type="entry name" value="Pept_S26A_signal_pept_1_Ser-AS"/>
</dbReference>
<name>A0A8F3AIB8_CANAR</name>
<dbReference type="FunFam" id="1.10.238.10:FF:000309">
    <property type="entry name" value="Chromosome 21, whole genome shotgun sequence"/>
    <property type="match status" value="1"/>
</dbReference>
<evidence type="ECO:0000313" key="15">
    <source>
        <dbReference type="EMBL" id="QWW25709.1"/>
    </source>
</evidence>
<keyword evidence="7" id="KW-0378">Hydrolase</keyword>
<evidence type="ECO:0000256" key="11">
    <source>
        <dbReference type="ARBA" id="ARBA00023136"/>
    </source>
</evidence>
<dbReference type="PROSITE" id="PS00501">
    <property type="entry name" value="SPASE_I_1"/>
    <property type="match status" value="1"/>
</dbReference>
<evidence type="ECO:0000256" key="6">
    <source>
        <dbReference type="ARBA" id="ARBA00022792"/>
    </source>
</evidence>
<dbReference type="EMBL" id="CP076755">
    <property type="protein sequence ID" value="QWW25709.1"/>
    <property type="molecule type" value="Genomic_DNA"/>
</dbReference>
<evidence type="ECO:0000256" key="7">
    <source>
        <dbReference type="ARBA" id="ARBA00022801"/>
    </source>
</evidence>
<keyword evidence="8" id="KW-0106">Calcium</keyword>
<evidence type="ECO:0000256" key="12">
    <source>
        <dbReference type="PIRSR" id="PIRSR600223-1"/>
    </source>
</evidence>
<keyword evidence="6" id="KW-0999">Mitochondrion inner membrane</keyword>
<keyword evidence="13" id="KW-0732">Signal</keyword>
<evidence type="ECO:0000256" key="5">
    <source>
        <dbReference type="ARBA" id="ARBA00022692"/>
    </source>
</evidence>
<keyword evidence="9" id="KW-1133">Transmembrane helix</keyword>
<dbReference type="InterPro" id="IPR036286">
    <property type="entry name" value="LexA/Signal_pep-like_sf"/>
</dbReference>
<keyword evidence="11" id="KW-0472">Membrane</keyword>
<feature type="active site" evidence="12">
    <location>
        <position position="297"/>
    </location>
</feature>
<organism evidence="15">
    <name type="scientific">Candidozyma auris</name>
    <name type="common">Yeast</name>
    <name type="synonym">Candida auris</name>
    <dbReference type="NCBI Taxonomy" id="498019"/>
    <lineage>
        <taxon>Eukaryota</taxon>
        <taxon>Fungi</taxon>
        <taxon>Dikarya</taxon>
        <taxon>Ascomycota</taxon>
        <taxon>Saccharomycotina</taxon>
        <taxon>Pichiomycetes</taxon>
        <taxon>Metschnikowiaceae</taxon>
        <taxon>Candidozyma</taxon>
    </lineage>
</organism>
<feature type="signal peptide" evidence="13">
    <location>
        <begin position="1"/>
        <end position="16"/>
    </location>
</feature>
<dbReference type="SUPFAM" id="SSF51306">
    <property type="entry name" value="LexA/Signal peptidase"/>
    <property type="match status" value="1"/>
</dbReference>
<keyword evidence="5" id="KW-0812">Transmembrane</keyword>
<dbReference type="PANTHER" id="PTHR46041">
    <property type="entry name" value="MITOCHONDRIAL INNER MEMBRANE PROTEASE SUBUNIT 2"/>
    <property type="match status" value="1"/>
</dbReference>
<dbReference type="AlphaFoldDB" id="A0A8F3AIB8"/>
<dbReference type="PRINTS" id="PR00727">
    <property type="entry name" value="LEADERPTASE"/>
</dbReference>
<dbReference type="InterPro" id="IPR018247">
    <property type="entry name" value="EF_Hand_1_Ca_BS"/>
</dbReference>
<keyword evidence="10" id="KW-0496">Mitochondrion</keyword>
<dbReference type="Proteomes" id="UP000825438">
    <property type="component" value="Chromosome VII"/>
</dbReference>
<dbReference type="GO" id="GO:0042720">
    <property type="term" value="C:mitochondrial inner membrane peptidase complex"/>
    <property type="evidence" value="ECO:0007669"/>
    <property type="project" value="InterPro"/>
</dbReference>
<dbReference type="Gene3D" id="1.10.238.10">
    <property type="entry name" value="EF-hand"/>
    <property type="match status" value="1"/>
</dbReference>
<evidence type="ECO:0000256" key="9">
    <source>
        <dbReference type="ARBA" id="ARBA00022989"/>
    </source>
</evidence>
<evidence type="ECO:0000256" key="13">
    <source>
        <dbReference type="SAM" id="SignalP"/>
    </source>
</evidence>
<dbReference type="PANTHER" id="PTHR46041:SF2">
    <property type="entry name" value="MITOCHONDRIAL INNER MEMBRANE PROTEASE SUBUNIT 2"/>
    <property type="match status" value="1"/>
</dbReference>
<proteinExistence type="inferred from homology"/>
<feature type="chain" id="PRO_5034895420" description="Mitochondrial inner membrane protease subunit 2" evidence="13">
    <location>
        <begin position="17"/>
        <end position="355"/>
    </location>
</feature>
<dbReference type="CDD" id="cd06530">
    <property type="entry name" value="S26_SPase_I"/>
    <property type="match status" value="1"/>
</dbReference>
<dbReference type="InterPro" id="IPR019533">
    <property type="entry name" value="Peptidase_S26"/>
</dbReference>
<reference evidence="15" key="1">
    <citation type="submission" date="2021-06" db="EMBL/GenBank/DDBJ databases">
        <title>Candida auris outbreak in lebanese hospital.</title>
        <authorList>
            <person name="Finianos M."/>
        </authorList>
    </citation>
    <scope>NUCLEOTIDE SEQUENCE</scope>
    <source>
        <strain evidence="15">CA7LBN</strain>
    </source>
</reference>
<evidence type="ECO:0000256" key="4">
    <source>
        <dbReference type="ARBA" id="ARBA00022670"/>
    </source>
</evidence>
<sequence length="355" mass="40247">MLLSLFVALGVALAHGSHGGSQNIPIRPAGVSWQEWHMKEEHQMDSFDAVSFFKMHDLENKGYWTLEDVLYVYGLTREEVVGDGSGMGEHAAEEKVSQEAKSQVGSIVMNLLDSNGDGTITLEEWKRFIERKEELPDFGYGPGHHMDFESEYENHHWNKYHKDQDPDVHVKHKEDIEHELLHHAHEIEGTHGDQPDIRQIAKDYAKSRNILIMRQEVKTALVTLSWFPVLYTAFEFGYSPCRVTGSSMAPTFNPGTETTARDVVLVQKFSLRSQNGLQRGDIVMLRSPYDPEKLLTKRITGVQGDHIMPRKEYPRQGATVVPRNHLWVEGDNEFHSIDSNTFGPVSSGLSSGNRP</sequence>
<feature type="domain" description="Peptidase S26" evidence="14">
    <location>
        <begin position="223"/>
        <end position="308"/>
    </location>
</feature>
<comment type="subcellular location">
    <subcellularLocation>
        <location evidence="1">Mitochondrion inner membrane</location>
        <topology evidence="1">Single-pass membrane protein</topology>
    </subcellularLocation>
</comment>
<protein>
    <recommendedName>
        <fullName evidence="3">Mitochondrial inner membrane protease subunit 2</fullName>
    </recommendedName>
</protein>
<evidence type="ECO:0000259" key="14">
    <source>
        <dbReference type="Pfam" id="PF10502"/>
    </source>
</evidence>